<evidence type="ECO:0000256" key="1">
    <source>
        <dbReference type="SAM" id="SignalP"/>
    </source>
</evidence>
<feature type="signal peptide" evidence="1">
    <location>
        <begin position="1"/>
        <end position="20"/>
    </location>
</feature>
<organism evidence="3 4">
    <name type="scientific">Brassica cretica</name>
    <name type="common">Mustard</name>
    <dbReference type="NCBI Taxonomy" id="69181"/>
    <lineage>
        <taxon>Eukaryota</taxon>
        <taxon>Viridiplantae</taxon>
        <taxon>Streptophyta</taxon>
        <taxon>Embryophyta</taxon>
        <taxon>Tracheophyta</taxon>
        <taxon>Spermatophyta</taxon>
        <taxon>Magnoliopsida</taxon>
        <taxon>eudicotyledons</taxon>
        <taxon>Gunneridae</taxon>
        <taxon>Pentapetalae</taxon>
        <taxon>rosids</taxon>
        <taxon>malvids</taxon>
        <taxon>Brassicales</taxon>
        <taxon>Brassicaceae</taxon>
        <taxon>Brassiceae</taxon>
        <taxon>Brassica</taxon>
    </lineage>
</organism>
<name>A0A8S9NU70_BRACR</name>
<keyword evidence="1" id="KW-0732">Signal</keyword>
<reference evidence="3" key="1">
    <citation type="submission" date="2019-12" db="EMBL/GenBank/DDBJ databases">
        <title>Genome sequencing and annotation of Brassica cretica.</title>
        <authorList>
            <person name="Studholme D.J."/>
            <person name="Sarris P."/>
        </authorList>
    </citation>
    <scope>NUCLEOTIDE SEQUENCE</scope>
    <source>
        <strain evidence="3">PFS-109/04</strain>
        <tissue evidence="3">Leaf</tissue>
    </source>
</reference>
<dbReference type="EMBL" id="QGKX02001521">
    <property type="protein sequence ID" value="KAF3507286.1"/>
    <property type="molecule type" value="Genomic_DNA"/>
</dbReference>
<sequence>MEMSMGFLFLVMAVVARTAATQPVLTIMSPDGDIVDCININDQPAFDHPLLRNHTVLEAPAYLPDIDDTSWQVWHGNGTECPKRTIPVRQLNRTTGSQPGQEATLGHEIGANIRHKQHIMSLSSPRNSTPIVLRSEMKLWELESTSTGLTPGIETATEAALTIRRKQTEVEGIVNAEVRSGGSGSGGSGEETPVTAAVIREQRSLKLNLYAIGALDSPPGPPSKIYGAKATFNVWRPKVEQATEFSLAQIWIISGSYDNNTLNSIEAGWQTDAYTSTMCYNLRCPGFVKTSRTVLIEGAISPASTIGGLQTELTIQVWKRGDHGGWELVSAMGPSSGRSDIGRSRSSAGSLITQRTFSGGGEIVDIRASGRHTTTEMGSGYRPGSDRAAYVRDLQVALSPGEFVPVSRLIVGATNAAYYSVEKYSNSSFSYGGPHGTAVHL</sequence>
<comment type="caution">
    <text evidence="3">The sequence shown here is derived from an EMBL/GenBank/DDBJ whole genome shotgun (WGS) entry which is preliminary data.</text>
</comment>
<dbReference type="PANTHER" id="PTHR31589:SF110">
    <property type="entry name" value="PROTEIN, PUTATIVE (DUF239)-RELATED"/>
    <property type="match status" value="1"/>
</dbReference>
<feature type="non-terminal residue" evidence="3">
    <location>
        <position position="1"/>
    </location>
</feature>
<evidence type="ECO:0000259" key="2">
    <source>
        <dbReference type="PROSITE" id="PS52045"/>
    </source>
</evidence>
<dbReference type="InterPro" id="IPR025521">
    <property type="entry name" value="Neprosin_propep"/>
</dbReference>
<dbReference type="Pfam" id="PF03080">
    <property type="entry name" value="Neprosin"/>
    <property type="match status" value="1"/>
</dbReference>
<dbReference type="PROSITE" id="PS52045">
    <property type="entry name" value="NEPROSIN_PEP_CD"/>
    <property type="match status" value="1"/>
</dbReference>
<feature type="chain" id="PRO_5035878280" description="Neprosin PEP catalytic domain-containing protein" evidence="1">
    <location>
        <begin position="21"/>
        <end position="441"/>
    </location>
</feature>
<evidence type="ECO:0000313" key="3">
    <source>
        <dbReference type="EMBL" id="KAF3507286.1"/>
    </source>
</evidence>
<dbReference type="InterPro" id="IPR053168">
    <property type="entry name" value="Glutamic_endopeptidase"/>
</dbReference>
<dbReference type="InterPro" id="IPR004314">
    <property type="entry name" value="Neprosin"/>
</dbReference>
<feature type="domain" description="Neprosin PEP catalytic" evidence="2">
    <location>
        <begin position="204"/>
        <end position="438"/>
    </location>
</feature>
<dbReference type="PANTHER" id="PTHR31589">
    <property type="entry name" value="PROTEIN, PUTATIVE (DUF239)-RELATED-RELATED"/>
    <property type="match status" value="1"/>
</dbReference>
<dbReference type="AlphaFoldDB" id="A0A8S9NU70"/>
<dbReference type="Pfam" id="PF14365">
    <property type="entry name" value="Neprosin_AP"/>
    <property type="match status" value="1"/>
</dbReference>
<accession>A0A8S9NU70</accession>
<proteinExistence type="predicted"/>
<gene>
    <name evidence="3" type="ORF">F2Q69_00004245</name>
</gene>
<evidence type="ECO:0000313" key="4">
    <source>
        <dbReference type="Proteomes" id="UP000712600"/>
    </source>
</evidence>
<dbReference type="Proteomes" id="UP000712600">
    <property type="component" value="Unassembled WGS sequence"/>
</dbReference>
<protein>
    <recommendedName>
        <fullName evidence="2">Neprosin PEP catalytic domain-containing protein</fullName>
    </recommendedName>
</protein>